<dbReference type="RefSeq" id="WP_041025936.1">
    <property type="nucleotide sequence ID" value="NZ_CP004387.1"/>
</dbReference>
<protein>
    <submittedName>
        <fullName evidence="2">Uncharacterized protein</fullName>
    </submittedName>
</protein>
<evidence type="ECO:0000256" key="1">
    <source>
        <dbReference type="SAM" id="SignalP"/>
    </source>
</evidence>
<feature type="signal peptide" evidence="1">
    <location>
        <begin position="1"/>
        <end position="27"/>
    </location>
</feature>
<sequence>MKQPVATRLLPVALTLASLALPLTAQAHRAWILPAATALSSDNAWVTFDAAISNDIFHPDYHAMSLNNLVVTAPDGSAAEIQNAHSGKYRSTFDLNLTQRGTYKVTSAGSVVIALWEENGERKRWRGNAEGLKDAIPAGADNVRVIESARRLETYVTAGAPTLEVFTPTGKGLELVPVTHPNDLFAGEEATFQLLLDGQPAVGAAVEVIPGGMRYRNQQDDMTATTDKQGRFSLTWPAAGMYWLSAELQDDKSSIPNASRRASYTGTFEVLPQ</sequence>
<dbReference type="InterPro" id="IPR019613">
    <property type="entry name" value="DUF4198"/>
</dbReference>
<gene>
    <name evidence="2" type="ORF">S7S_05970</name>
</gene>
<evidence type="ECO:0000313" key="2">
    <source>
        <dbReference type="EMBL" id="AJD47612.1"/>
    </source>
</evidence>
<dbReference type="STRING" id="391936.S7S_05970"/>
<dbReference type="KEGG" id="apac:S7S_05970"/>
<proteinExistence type="predicted"/>
<feature type="chain" id="PRO_5002097698" evidence="1">
    <location>
        <begin position="28"/>
        <end position="273"/>
    </location>
</feature>
<dbReference type="EMBL" id="CP004387">
    <property type="protein sequence ID" value="AJD47612.1"/>
    <property type="molecule type" value="Genomic_DNA"/>
</dbReference>
<dbReference type="Pfam" id="PF10670">
    <property type="entry name" value="DUF4198"/>
    <property type="match status" value="1"/>
</dbReference>
<dbReference type="Proteomes" id="UP000006764">
    <property type="component" value="Chromosome"/>
</dbReference>
<dbReference type="AlphaFoldDB" id="A0A0B4XMQ9"/>
<dbReference type="HOGENOM" id="CLU_079897_0_0_6"/>
<accession>A0A0B4XMQ9</accession>
<name>A0A0B4XMQ9_9GAMM</name>
<keyword evidence="1" id="KW-0732">Signal</keyword>
<keyword evidence="3" id="KW-1185">Reference proteome</keyword>
<evidence type="ECO:0000313" key="3">
    <source>
        <dbReference type="Proteomes" id="UP000006764"/>
    </source>
</evidence>
<reference evidence="2 3" key="1">
    <citation type="journal article" date="2012" name="J. Bacteriol.">
        <title>Genome sequence of an alkane-degrading bacterium, Alcanivorax pacificus type strain W11-5, isolated from deep sea sediment.</title>
        <authorList>
            <person name="Lai Q."/>
            <person name="Shao Z."/>
        </authorList>
    </citation>
    <scope>NUCLEOTIDE SEQUENCE [LARGE SCALE GENOMIC DNA]</scope>
    <source>
        <strain evidence="2 3">W11-5</strain>
    </source>
</reference>
<organism evidence="2 3">
    <name type="scientific">Isoalcanivorax pacificus W11-5</name>
    <dbReference type="NCBI Taxonomy" id="391936"/>
    <lineage>
        <taxon>Bacteria</taxon>
        <taxon>Pseudomonadati</taxon>
        <taxon>Pseudomonadota</taxon>
        <taxon>Gammaproteobacteria</taxon>
        <taxon>Oceanospirillales</taxon>
        <taxon>Alcanivoracaceae</taxon>
        <taxon>Isoalcanivorax</taxon>
    </lineage>
</organism>
<dbReference type="OrthoDB" id="5943at2"/>